<feature type="domain" description="C2H2-type" evidence="14">
    <location>
        <begin position="274"/>
        <end position="301"/>
    </location>
</feature>
<evidence type="ECO:0000259" key="15">
    <source>
        <dbReference type="PROSITE" id="PS51915"/>
    </source>
</evidence>
<evidence type="ECO:0000256" key="1">
    <source>
        <dbReference type="ARBA" id="ARBA00003767"/>
    </source>
</evidence>
<evidence type="ECO:0000256" key="7">
    <source>
        <dbReference type="ARBA" id="ARBA00022833"/>
    </source>
</evidence>
<evidence type="ECO:0000256" key="4">
    <source>
        <dbReference type="ARBA" id="ARBA00022723"/>
    </source>
</evidence>
<keyword evidence="4 13" id="KW-0479">Metal-binding</keyword>
<evidence type="ECO:0000259" key="14">
    <source>
        <dbReference type="PROSITE" id="PS50157"/>
    </source>
</evidence>
<feature type="domain" description="C2H2-type" evidence="14">
    <location>
        <begin position="245"/>
        <end position="273"/>
    </location>
</feature>
<evidence type="ECO:0000256" key="8">
    <source>
        <dbReference type="ARBA" id="ARBA00023015"/>
    </source>
</evidence>
<dbReference type="Proteomes" id="UP000292052">
    <property type="component" value="Unassembled WGS sequence"/>
</dbReference>
<dbReference type="PANTHER" id="PTHR24393:SF15">
    <property type="entry name" value="IP01243P-RELATED"/>
    <property type="match status" value="1"/>
</dbReference>
<dbReference type="InterPro" id="IPR013087">
    <property type="entry name" value="Znf_C2H2_type"/>
</dbReference>
<keyword evidence="7 13" id="KW-0862">Zinc</keyword>
<dbReference type="GO" id="GO:0005634">
    <property type="term" value="C:nucleus"/>
    <property type="evidence" value="ECO:0007669"/>
    <property type="project" value="UniProtKB-SubCell"/>
</dbReference>
<dbReference type="SUPFAM" id="SSF57716">
    <property type="entry name" value="Glucocorticoid receptor-like (DNA-binding domain)"/>
    <property type="match status" value="2"/>
</dbReference>
<feature type="binding site" evidence="13">
    <location>
        <position position="340"/>
    </location>
    <ligand>
        <name>Zn(2+)</name>
        <dbReference type="ChEBI" id="CHEBI:29105"/>
    </ligand>
</feature>
<feature type="domain" description="C2H2-type" evidence="14">
    <location>
        <begin position="189"/>
        <end position="216"/>
    </location>
</feature>
<dbReference type="Gene3D" id="3.30.160.60">
    <property type="entry name" value="Classic Zinc Finger"/>
    <property type="match status" value="7"/>
</dbReference>
<evidence type="ECO:0000256" key="6">
    <source>
        <dbReference type="ARBA" id="ARBA00022771"/>
    </source>
</evidence>
<protein>
    <submittedName>
        <fullName evidence="16">Zinc finger protein TC009514</fullName>
    </submittedName>
</protein>
<evidence type="ECO:0000256" key="9">
    <source>
        <dbReference type="ARBA" id="ARBA00023125"/>
    </source>
</evidence>
<keyword evidence="9" id="KW-0238">DNA-binding</keyword>
<reference evidence="16 17" key="1">
    <citation type="submission" date="2017-03" db="EMBL/GenBank/DDBJ databases">
        <title>Genome of the blue death feigning beetle - Asbolus verrucosus.</title>
        <authorList>
            <person name="Rider S.D."/>
        </authorList>
    </citation>
    <scope>NUCLEOTIDE SEQUENCE [LARGE SCALE GENOMIC DNA]</scope>
    <source>
        <strain evidence="16">Butters</strain>
        <tissue evidence="16">Head and leg muscle</tissue>
    </source>
</reference>
<dbReference type="Pfam" id="PF07776">
    <property type="entry name" value="zf-AD"/>
    <property type="match status" value="2"/>
</dbReference>
<evidence type="ECO:0000256" key="13">
    <source>
        <dbReference type="PROSITE-ProRule" id="PRU01263"/>
    </source>
</evidence>
<dbReference type="InterPro" id="IPR012934">
    <property type="entry name" value="Znf_AD"/>
</dbReference>
<accession>A0A482VUM0</accession>
<dbReference type="FunFam" id="3.30.160.60:FF:001182">
    <property type="entry name" value="Zinc finger, C2H2 type"/>
    <property type="match status" value="1"/>
</dbReference>
<gene>
    <name evidence="16" type="ORF">BDFB_002853</name>
</gene>
<comment type="caution">
    <text evidence="16">The sequence shown here is derived from an EMBL/GenBank/DDBJ whole genome shotgun (WGS) entry which is preliminary data.</text>
</comment>
<dbReference type="FunFam" id="3.30.160.60:FF:000204">
    <property type="entry name" value="Zinc finger protein 331"/>
    <property type="match status" value="1"/>
</dbReference>
<dbReference type="FunFam" id="3.30.160.60:FF:000624">
    <property type="entry name" value="zinc finger protein 697"/>
    <property type="match status" value="1"/>
</dbReference>
<feature type="non-terminal residue" evidence="16">
    <location>
        <position position="496"/>
    </location>
</feature>
<evidence type="ECO:0000256" key="2">
    <source>
        <dbReference type="ARBA" id="ARBA00004123"/>
    </source>
</evidence>
<dbReference type="Pfam" id="PF00096">
    <property type="entry name" value="zf-C2H2"/>
    <property type="match status" value="6"/>
</dbReference>
<dbReference type="EMBL" id="QDEB01060728">
    <property type="protein sequence ID" value="RZC36565.1"/>
    <property type="molecule type" value="Genomic_DNA"/>
</dbReference>
<comment type="similarity">
    <text evidence="3">Belongs to the krueppel C2H2-type zinc-finger protein family.</text>
</comment>
<dbReference type="GO" id="GO:0001228">
    <property type="term" value="F:DNA-binding transcription activator activity, RNA polymerase II-specific"/>
    <property type="evidence" value="ECO:0007669"/>
    <property type="project" value="TreeGrafter"/>
</dbReference>
<sequence>MPIFDPIKPPHFSILIMACASVQVIEGDGLPPYICQKCISKLNIAFQFKTQCESSDAKLRQCFENFHHLPSTPDLSGFMEVKKDNPPPVTYPENANNNTNQIQEVQDNSLPETNNITENNQIEQPQLQTLQNVHIEPTTSLHDLDKNTLTELKLEFGDLKPNELDLKVEDLTLIDMNQAKSSKKPMKQHQCDTCGKVFRTKPGLIHHIRIHTGERPYVCHLCDKRFINGGHLHTHMRTHTGEKNHICAACTKAFATAQQLTKHTIAIHTSERPYGCTYCPKRFASSSNLNTHTKIHTGEKNYRCDQCGKAFSTKGQLYQHMLDQLNYYCDVNLSSVCRICLEKNQNNKKMCNIFDGGEPLYTMIMSCAAVQIMQGDGLPNTICQKCLAKLNVAWQFKLQCESSDLRLRQFYSSPSMLGFGDGEKGDKLSSNLYSHLRHHTGEKNFTCEHCGKAFYTKQELKQHLVIHTGEKAFVCKFCNKRFSQSAHLRRHLKLHV</sequence>
<evidence type="ECO:0000256" key="10">
    <source>
        <dbReference type="ARBA" id="ARBA00023163"/>
    </source>
</evidence>
<dbReference type="FunFam" id="3.30.160.60:FF:000634">
    <property type="entry name" value="Zinc finger X-chromosomal protein"/>
    <property type="match status" value="1"/>
</dbReference>
<comment type="caution">
    <text evidence="13">Lacks conserved residue(s) required for the propagation of feature annotation.</text>
</comment>
<keyword evidence="5" id="KW-0677">Repeat</keyword>
<dbReference type="GO" id="GO:0008270">
    <property type="term" value="F:zinc ion binding"/>
    <property type="evidence" value="ECO:0007669"/>
    <property type="project" value="UniProtKB-UniRule"/>
</dbReference>
<dbReference type="InterPro" id="IPR036236">
    <property type="entry name" value="Znf_C2H2_sf"/>
</dbReference>
<evidence type="ECO:0000256" key="3">
    <source>
        <dbReference type="ARBA" id="ARBA00006991"/>
    </source>
</evidence>
<dbReference type="PROSITE" id="PS50157">
    <property type="entry name" value="ZINC_FINGER_C2H2_2"/>
    <property type="match status" value="7"/>
</dbReference>
<evidence type="ECO:0000256" key="11">
    <source>
        <dbReference type="ARBA" id="ARBA00023242"/>
    </source>
</evidence>
<dbReference type="PROSITE" id="PS00028">
    <property type="entry name" value="ZINC_FINGER_C2H2_1"/>
    <property type="match status" value="6"/>
</dbReference>
<dbReference type="SMART" id="SM00355">
    <property type="entry name" value="ZnF_C2H2"/>
    <property type="match status" value="7"/>
</dbReference>
<feature type="binding site" evidence="13">
    <location>
        <position position="386"/>
    </location>
    <ligand>
        <name>Zn(2+)</name>
        <dbReference type="ChEBI" id="CHEBI:29105"/>
    </ligand>
</feature>
<feature type="binding site" evidence="13">
    <location>
        <position position="383"/>
    </location>
    <ligand>
        <name>Zn(2+)</name>
        <dbReference type="ChEBI" id="CHEBI:29105"/>
    </ligand>
</feature>
<keyword evidence="6 12" id="KW-0863">Zinc-finger</keyword>
<dbReference type="SUPFAM" id="SSF57667">
    <property type="entry name" value="beta-beta-alpha zinc fingers"/>
    <property type="match status" value="4"/>
</dbReference>
<evidence type="ECO:0000313" key="16">
    <source>
        <dbReference type="EMBL" id="RZC36565.1"/>
    </source>
</evidence>
<dbReference type="GO" id="GO:0000978">
    <property type="term" value="F:RNA polymerase II cis-regulatory region sequence-specific DNA binding"/>
    <property type="evidence" value="ECO:0007669"/>
    <property type="project" value="TreeGrafter"/>
</dbReference>
<keyword evidence="11" id="KW-0539">Nucleus</keyword>
<evidence type="ECO:0000256" key="5">
    <source>
        <dbReference type="ARBA" id="ARBA00022737"/>
    </source>
</evidence>
<comment type="function">
    <text evidence="1">May be involved in transcriptional regulation.</text>
</comment>
<proteinExistence type="inferred from homology"/>
<dbReference type="AlphaFoldDB" id="A0A482VUM0"/>
<comment type="subcellular location">
    <subcellularLocation>
        <location evidence="2">Nucleus</location>
    </subcellularLocation>
</comment>
<feature type="domain" description="C2H2-type" evidence="14">
    <location>
        <begin position="473"/>
        <end position="496"/>
    </location>
</feature>
<dbReference type="PANTHER" id="PTHR24393">
    <property type="entry name" value="ZINC FINGER PROTEIN"/>
    <property type="match status" value="1"/>
</dbReference>
<evidence type="ECO:0000313" key="17">
    <source>
        <dbReference type="Proteomes" id="UP000292052"/>
    </source>
</evidence>
<feature type="domain" description="C2H2-type" evidence="14">
    <location>
        <begin position="217"/>
        <end position="244"/>
    </location>
</feature>
<keyword evidence="8" id="KW-0805">Transcription regulation</keyword>
<dbReference type="SMART" id="SM00868">
    <property type="entry name" value="zf-AD"/>
    <property type="match status" value="3"/>
</dbReference>
<keyword evidence="10" id="KW-0804">Transcription</keyword>
<dbReference type="OrthoDB" id="6077919at2759"/>
<dbReference type="FunFam" id="3.30.160.60:FF:004134">
    <property type="match status" value="1"/>
</dbReference>
<keyword evidence="17" id="KW-1185">Reference proteome</keyword>
<dbReference type="FunFam" id="3.30.160.60:FF:003133">
    <property type="entry name" value="zinc finger protein 271"/>
    <property type="match status" value="1"/>
</dbReference>
<feature type="domain" description="C2H2-type" evidence="14">
    <location>
        <begin position="445"/>
        <end position="472"/>
    </location>
</feature>
<feature type="binding site" evidence="13">
    <location>
        <position position="337"/>
    </location>
    <ligand>
        <name>Zn(2+)</name>
        <dbReference type="ChEBI" id="CHEBI:29105"/>
    </ligand>
</feature>
<evidence type="ECO:0000256" key="12">
    <source>
        <dbReference type="PROSITE-ProRule" id="PRU00042"/>
    </source>
</evidence>
<dbReference type="Gene3D" id="3.40.1800.20">
    <property type="match status" value="2"/>
</dbReference>
<feature type="domain" description="C2H2-type" evidence="14">
    <location>
        <begin position="302"/>
        <end position="321"/>
    </location>
</feature>
<feature type="domain" description="ZAD" evidence="15">
    <location>
        <begin position="1"/>
        <end position="62"/>
    </location>
</feature>
<name>A0A482VUM0_ASBVE</name>
<feature type="domain" description="ZAD" evidence="15">
    <location>
        <begin position="335"/>
        <end position="410"/>
    </location>
</feature>
<dbReference type="PROSITE" id="PS51915">
    <property type="entry name" value="ZAD"/>
    <property type="match status" value="2"/>
</dbReference>
<organism evidence="16 17">
    <name type="scientific">Asbolus verrucosus</name>
    <name type="common">Desert ironclad beetle</name>
    <dbReference type="NCBI Taxonomy" id="1661398"/>
    <lineage>
        <taxon>Eukaryota</taxon>
        <taxon>Metazoa</taxon>
        <taxon>Ecdysozoa</taxon>
        <taxon>Arthropoda</taxon>
        <taxon>Hexapoda</taxon>
        <taxon>Insecta</taxon>
        <taxon>Pterygota</taxon>
        <taxon>Neoptera</taxon>
        <taxon>Endopterygota</taxon>
        <taxon>Coleoptera</taxon>
        <taxon>Polyphaga</taxon>
        <taxon>Cucujiformia</taxon>
        <taxon>Tenebrionidae</taxon>
        <taxon>Pimeliinae</taxon>
        <taxon>Asbolus</taxon>
    </lineage>
</organism>